<sequence>MDASVSSDRVVPTTPRKINFTSLCRRPATVRATFVTNIRERNTPSLSQHQRNEKFLIASPQLAFQHLFSRDGRHGDEGQRANRNTNRRLRPSAIIHKQPDAADVPPNSFIADILLLNEFSQRVGEVYGQQACATTRD</sequence>
<organism evidence="2 3">
    <name type="scientific">Liparis tanakae</name>
    <name type="common">Tanaka's snailfish</name>
    <dbReference type="NCBI Taxonomy" id="230148"/>
    <lineage>
        <taxon>Eukaryota</taxon>
        <taxon>Metazoa</taxon>
        <taxon>Chordata</taxon>
        <taxon>Craniata</taxon>
        <taxon>Vertebrata</taxon>
        <taxon>Euteleostomi</taxon>
        <taxon>Actinopterygii</taxon>
        <taxon>Neopterygii</taxon>
        <taxon>Teleostei</taxon>
        <taxon>Neoteleostei</taxon>
        <taxon>Acanthomorphata</taxon>
        <taxon>Eupercaria</taxon>
        <taxon>Perciformes</taxon>
        <taxon>Cottioidei</taxon>
        <taxon>Cottales</taxon>
        <taxon>Liparidae</taxon>
        <taxon>Liparis</taxon>
    </lineage>
</organism>
<accession>A0A4Z2GBB2</accession>
<reference evidence="2 3" key="1">
    <citation type="submission" date="2019-03" db="EMBL/GenBank/DDBJ databases">
        <title>First draft genome of Liparis tanakae, snailfish: a comprehensive survey of snailfish specific genes.</title>
        <authorList>
            <person name="Kim W."/>
            <person name="Song I."/>
            <person name="Jeong J.-H."/>
            <person name="Kim D."/>
            <person name="Kim S."/>
            <person name="Ryu S."/>
            <person name="Song J.Y."/>
            <person name="Lee S.K."/>
        </authorList>
    </citation>
    <scope>NUCLEOTIDE SEQUENCE [LARGE SCALE GENOMIC DNA]</scope>
    <source>
        <tissue evidence="2">Muscle</tissue>
    </source>
</reference>
<feature type="compositionally biased region" description="Basic and acidic residues" evidence="1">
    <location>
        <begin position="71"/>
        <end position="80"/>
    </location>
</feature>
<dbReference type="EMBL" id="SRLO01000614">
    <property type="protein sequence ID" value="TNN50520.1"/>
    <property type="molecule type" value="Genomic_DNA"/>
</dbReference>
<evidence type="ECO:0000256" key="1">
    <source>
        <dbReference type="SAM" id="MobiDB-lite"/>
    </source>
</evidence>
<name>A0A4Z2GBB2_9TELE</name>
<feature type="region of interest" description="Disordered" evidence="1">
    <location>
        <begin position="71"/>
        <end position="91"/>
    </location>
</feature>
<keyword evidence="3" id="KW-1185">Reference proteome</keyword>
<comment type="caution">
    <text evidence="2">The sequence shown here is derived from an EMBL/GenBank/DDBJ whole genome shotgun (WGS) entry which is preliminary data.</text>
</comment>
<proteinExistence type="predicted"/>
<evidence type="ECO:0000313" key="2">
    <source>
        <dbReference type="EMBL" id="TNN50520.1"/>
    </source>
</evidence>
<evidence type="ECO:0000313" key="3">
    <source>
        <dbReference type="Proteomes" id="UP000314294"/>
    </source>
</evidence>
<protein>
    <submittedName>
        <fullName evidence="2">Uncharacterized protein</fullName>
    </submittedName>
</protein>
<dbReference type="Proteomes" id="UP000314294">
    <property type="component" value="Unassembled WGS sequence"/>
</dbReference>
<gene>
    <name evidence="2" type="ORF">EYF80_039269</name>
</gene>
<dbReference type="AlphaFoldDB" id="A0A4Z2GBB2"/>